<dbReference type="EMBL" id="JAAFGW010000026">
    <property type="protein sequence ID" value="NDP47361.1"/>
    <property type="molecule type" value="Genomic_DNA"/>
</dbReference>
<dbReference type="InterPro" id="IPR022265">
    <property type="entry name" value="CHP03790"/>
</dbReference>
<name>A0A7C9NS20_9PROT</name>
<keyword evidence="1" id="KW-0732">Signal</keyword>
<dbReference type="NCBIfam" id="TIGR03790">
    <property type="entry name" value="TIGR03790 family protein"/>
    <property type="match status" value="1"/>
</dbReference>
<dbReference type="Proteomes" id="UP000483432">
    <property type="component" value="Unassembled WGS sequence"/>
</dbReference>
<evidence type="ECO:0000256" key="1">
    <source>
        <dbReference type="SAM" id="SignalP"/>
    </source>
</evidence>
<dbReference type="AlphaFoldDB" id="A0A7C9NS20"/>
<sequence>MREPPRLMKTLPWRSLISILLILGTAHAAPPESAFITDFPQSGLSADQLGIIVNDDDPDSVAIAAYYQVKRGIPSGNLVHVRFKPGRSTLSREEFIRIKRRVDHATPRGVQAYALTWAQPYRVDCMSITSAFALGFDPAYCASGCQPTQTSPYFNSNVERPYDTYRIRPTMSLAGASVDEAKKLIDRGVASDNTNPAGTAYLVSTTDKARNVRAAGYDLLRAQLERVIPTEIVQANALVKKHDVMFYFTGLTHVASLDSNTFLPGAIADHLTSTGGELFGSTQMSSLRWLEAGATGSYGAVVEPCNFPAKFPVPDVVMAHYLQGETLIEAYWKSVYMPGQGLFIGEPLARPFAGISQREHEGGITLSARLLTTGRYDLQAAPSLIGPYRTVRRVAIGRGTREIRLDKIPPAYYRFERHADPVPTR</sequence>
<organism evidence="2 3">
    <name type="scientific">Sulfuriferula multivorans</name>
    <dbReference type="NCBI Taxonomy" id="1559896"/>
    <lineage>
        <taxon>Bacteria</taxon>
        <taxon>Pseudomonadati</taxon>
        <taxon>Pseudomonadota</taxon>
        <taxon>Betaproteobacteria</taxon>
        <taxon>Nitrosomonadales</taxon>
        <taxon>Sulfuricellaceae</taxon>
        <taxon>Sulfuriferula</taxon>
    </lineage>
</organism>
<feature type="signal peptide" evidence="1">
    <location>
        <begin position="1"/>
        <end position="28"/>
    </location>
</feature>
<accession>A0A7C9NS20</accession>
<comment type="caution">
    <text evidence="2">The sequence shown here is derived from an EMBL/GenBank/DDBJ whole genome shotgun (WGS) entry which is preliminary data.</text>
</comment>
<proteinExistence type="predicted"/>
<evidence type="ECO:0000313" key="2">
    <source>
        <dbReference type="EMBL" id="NDP47361.1"/>
    </source>
</evidence>
<reference evidence="2 3" key="1">
    <citation type="submission" date="2019-09" db="EMBL/GenBank/DDBJ databases">
        <title>H2 Metabolism Revealed by Metagenomic Analysis in Subglacial Sediment of East Antarctica.</title>
        <authorList>
            <person name="Yang Z."/>
            <person name="Zhang Y."/>
            <person name="Lv Y."/>
            <person name="Yan W."/>
            <person name="Xiao X."/>
            <person name="Sun B."/>
            <person name="Ma H."/>
        </authorList>
    </citation>
    <scope>NUCLEOTIDE SEQUENCE [LARGE SCALE GENOMIC DNA]</scope>
    <source>
        <strain evidence="2">Bin2_2</strain>
    </source>
</reference>
<gene>
    <name evidence="2" type="ORF">GZ085_03020</name>
</gene>
<feature type="chain" id="PRO_5028969960" evidence="1">
    <location>
        <begin position="29"/>
        <end position="425"/>
    </location>
</feature>
<evidence type="ECO:0000313" key="3">
    <source>
        <dbReference type="Proteomes" id="UP000483432"/>
    </source>
</evidence>
<protein>
    <submittedName>
        <fullName evidence="2">TIGR03790 family protein</fullName>
    </submittedName>
</protein>